<evidence type="ECO:0000256" key="2">
    <source>
        <dbReference type="ARBA" id="ARBA00022741"/>
    </source>
</evidence>
<dbReference type="GO" id="GO:0009396">
    <property type="term" value="P:folic acid-containing compound biosynthetic process"/>
    <property type="evidence" value="ECO:0007669"/>
    <property type="project" value="TreeGrafter"/>
</dbReference>
<dbReference type="PIRSF" id="PIRSF006806">
    <property type="entry name" value="FTHF_cligase"/>
    <property type="match status" value="1"/>
</dbReference>
<comment type="cofactor">
    <cofactor evidence="5">
        <name>Mg(2+)</name>
        <dbReference type="ChEBI" id="CHEBI:18420"/>
    </cofactor>
</comment>
<evidence type="ECO:0000256" key="1">
    <source>
        <dbReference type="ARBA" id="ARBA00010638"/>
    </source>
</evidence>
<protein>
    <recommendedName>
        <fullName evidence="5">5-formyltetrahydrofolate cyclo-ligase</fullName>
        <ecNumber evidence="5">6.3.3.2</ecNumber>
    </recommendedName>
</protein>
<evidence type="ECO:0000256" key="5">
    <source>
        <dbReference type="RuleBase" id="RU361279"/>
    </source>
</evidence>
<reference evidence="6 7" key="1">
    <citation type="submission" date="2018-03" db="EMBL/GenBank/DDBJ databases">
        <title>Genomic Encyclopedia of Type Strains, Phase III (KMG-III): the genomes of soil and plant-associated and newly described type strains.</title>
        <authorList>
            <person name="Whitman W."/>
        </authorList>
    </citation>
    <scope>NUCLEOTIDE SEQUENCE [LARGE SCALE GENOMIC DNA]</scope>
    <source>
        <strain evidence="6 7">CGMCC 4.7125</strain>
    </source>
</reference>
<dbReference type="PANTHER" id="PTHR23407">
    <property type="entry name" value="ATPASE INHIBITOR/5-FORMYLTETRAHYDROFOLATE CYCLO-LIGASE"/>
    <property type="match status" value="1"/>
</dbReference>
<dbReference type="Proteomes" id="UP000238362">
    <property type="component" value="Unassembled WGS sequence"/>
</dbReference>
<gene>
    <name evidence="6" type="ORF">B0I33_102164</name>
</gene>
<name>A0A2T0M0F9_9PSEU</name>
<keyword evidence="3 4" id="KW-0067">ATP-binding</keyword>
<keyword evidence="2 4" id="KW-0547">Nucleotide-binding</keyword>
<dbReference type="InterPro" id="IPR002698">
    <property type="entry name" value="FTHF_cligase"/>
</dbReference>
<feature type="binding site" evidence="4">
    <location>
        <begin position="138"/>
        <end position="146"/>
    </location>
    <ligand>
        <name>ATP</name>
        <dbReference type="ChEBI" id="CHEBI:30616"/>
    </ligand>
</feature>
<feature type="binding site" evidence="4">
    <location>
        <position position="58"/>
    </location>
    <ligand>
        <name>substrate</name>
    </ligand>
</feature>
<feature type="binding site" evidence="4">
    <location>
        <position position="53"/>
    </location>
    <ligand>
        <name>substrate</name>
    </ligand>
</feature>
<evidence type="ECO:0000313" key="7">
    <source>
        <dbReference type="Proteomes" id="UP000238362"/>
    </source>
</evidence>
<dbReference type="RefSeq" id="WP_106177170.1">
    <property type="nucleotide sequence ID" value="NZ_PVNH01000002.1"/>
</dbReference>
<sequence length="200" mass="20905">MHPTDNEHLGKADWRARLIAGRAAISAQQRVGEARALADAVAGLAGGTVCCYVPFGAEPGSLALLDVLRDRGARVLLPVVPPAAGPLDWAVYEGTSALVPGRYRGILEPGGPRLGPEGIGEADRVLLPALGVDHTGVRLGRGAGYYDRSLPFASPGAELVAVIRDTEFVERLPAEPHDVRMTAVLTPGRGVLALPYTPPV</sequence>
<evidence type="ECO:0000256" key="4">
    <source>
        <dbReference type="PIRSR" id="PIRSR006806-1"/>
    </source>
</evidence>
<evidence type="ECO:0000313" key="6">
    <source>
        <dbReference type="EMBL" id="PRX50047.1"/>
    </source>
</evidence>
<keyword evidence="6" id="KW-0436">Ligase</keyword>
<dbReference type="NCBIfam" id="TIGR02727">
    <property type="entry name" value="MTHFS_bact"/>
    <property type="match status" value="1"/>
</dbReference>
<dbReference type="Pfam" id="PF01812">
    <property type="entry name" value="5-FTHF_cyc-lig"/>
    <property type="match status" value="1"/>
</dbReference>
<organism evidence="6 7">
    <name type="scientific">Prauserella shujinwangii</name>
    <dbReference type="NCBI Taxonomy" id="1453103"/>
    <lineage>
        <taxon>Bacteria</taxon>
        <taxon>Bacillati</taxon>
        <taxon>Actinomycetota</taxon>
        <taxon>Actinomycetes</taxon>
        <taxon>Pseudonocardiales</taxon>
        <taxon>Pseudonocardiaceae</taxon>
        <taxon>Prauserella</taxon>
    </lineage>
</organism>
<dbReference type="AlphaFoldDB" id="A0A2T0M0F9"/>
<comment type="similarity">
    <text evidence="1 5">Belongs to the 5-formyltetrahydrofolate cyclo-ligase family.</text>
</comment>
<accession>A0A2T0M0F9</accession>
<comment type="caution">
    <text evidence="6">The sequence shown here is derived from an EMBL/GenBank/DDBJ whole genome shotgun (WGS) entry which is preliminary data.</text>
</comment>
<dbReference type="SUPFAM" id="SSF100950">
    <property type="entry name" value="NagB/RpiA/CoA transferase-like"/>
    <property type="match status" value="1"/>
</dbReference>
<keyword evidence="5" id="KW-0479">Metal-binding</keyword>
<comment type="catalytic activity">
    <reaction evidence="5">
        <text>(6S)-5-formyl-5,6,7,8-tetrahydrofolate + ATP = (6R)-5,10-methenyltetrahydrofolate + ADP + phosphate</text>
        <dbReference type="Rhea" id="RHEA:10488"/>
        <dbReference type="ChEBI" id="CHEBI:30616"/>
        <dbReference type="ChEBI" id="CHEBI:43474"/>
        <dbReference type="ChEBI" id="CHEBI:57455"/>
        <dbReference type="ChEBI" id="CHEBI:57457"/>
        <dbReference type="ChEBI" id="CHEBI:456216"/>
        <dbReference type="EC" id="6.3.3.2"/>
    </reaction>
</comment>
<proteinExistence type="inferred from homology"/>
<dbReference type="EC" id="6.3.3.2" evidence="5"/>
<keyword evidence="7" id="KW-1185">Reference proteome</keyword>
<dbReference type="EMBL" id="PVNH01000002">
    <property type="protein sequence ID" value="PRX50047.1"/>
    <property type="molecule type" value="Genomic_DNA"/>
</dbReference>
<feature type="binding site" evidence="4">
    <location>
        <begin position="11"/>
        <end position="15"/>
    </location>
    <ligand>
        <name>ATP</name>
        <dbReference type="ChEBI" id="CHEBI:30616"/>
    </ligand>
</feature>
<dbReference type="InterPro" id="IPR024185">
    <property type="entry name" value="FTHF_cligase-like_sf"/>
</dbReference>
<dbReference type="PANTHER" id="PTHR23407:SF1">
    <property type="entry name" value="5-FORMYLTETRAHYDROFOLATE CYCLO-LIGASE"/>
    <property type="match status" value="1"/>
</dbReference>
<dbReference type="GO" id="GO:0030272">
    <property type="term" value="F:5-formyltetrahydrofolate cyclo-ligase activity"/>
    <property type="evidence" value="ECO:0007669"/>
    <property type="project" value="UniProtKB-EC"/>
</dbReference>
<dbReference type="Gene3D" id="3.40.50.10420">
    <property type="entry name" value="NagB/RpiA/CoA transferase-like"/>
    <property type="match status" value="1"/>
</dbReference>
<dbReference type="GO" id="GO:0046872">
    <property type="term" value="F:metal ion binding"/>
    <property type="evidence" value="ECO:0007669"/>
    <property type="project" value="UniProtKB-KW"/>
</dbReference>
<dbReference type="OrthoDB" id="3242798at2"/>
<keyword evidence="5" id="KW-0460">Magnesium</keyword>
<evidence type="ECO:0000256" key="3">
    <source>
        <dbReference type="ARBA" id="ARBA00022840"/>
    </source>
</evidence>
<dbReference type="InterPro" id="IPR037171">
    <property type="entry name" value="NagB/RpiA_transferase-like"/>
</dbReference>
<dbReference type="GO" id="GO:0035999">
    <property type="term" value="P:tetrahydrofolate interconversion"/>
    <property type="evidence" value="ECO:0007669"/>
    <property type="project" value="TreeGrafter"/>
</dbReference>
<dbReference type="GO" id="GO:0005524">
    <property type="term" value="F:ATP binding"/>
    <property type="evidence" value="ECO:0007669"/>
    <property type="project" value="UniProtKB-KW"/>
</dbReference>